<evidence type="ECO:0000256" key="1">
    <source>
        <dbReference type="ARBA" id="ARBA00023125"/>
    </source>
</evidence>
<dbReference type="InterPro" id="IPR000792">
    <property type="entry name" value="Tscrpt_reg_LuxR_C"/>
</dbReference>
<dbReference type="GO" id="GO:0006355">
    <property type="term" value="P:regulation of DNA-templated transcription"/>
    <property type="evidence" value="ECO:0007669"/>
    <property type="project" value="InterPro"/>
</dbReference>
<dbReference type="CDD" id="cd06170">
    <property type="entry name" value="LuxR_C_like"/>
    <property type="match status" value="1"/>
</dbReference>
<dbReference type="InterPro" id="IPR036388">
    <property type="entry name" value="WH-like_DNA-bd_sf"/>
</dbReference>
<dbReference type="SUPFAM" id="SSF46894">
    <property type="entry name" value="C-terminal effector domain of the bipartite response regulators"/>
    <property type="match status" value="1"/>
</dbReference>
<dbReference type="InterPro" id="IPR039420">
    <property type="entry name" value="WalR-like"/>
</dbReference>
<sequence length="894" mass="94223">MLVARDDQLADLRQRLLRVGELGPAMVLVTGPGGTGSSALVRRFAAEHVAAGRPCLKARGVPWEQDVEQGVLAQLLGAAPSAPDVMGAADRIAAEVVGTTGEGPVLVVVDDAAHADPASLTALWSVVRHHPEARMLVVLAASSPVTGAAAAVLDRVEDRIVLPPLEPGDVQQLAARAGVALHPTLADRLCRFTAGRPGPVLALLAEQPAELWADFEPVLPAPAAVAAEVHGRLAGSSDSGRALAEAVAVLGRAPLALAASLAEVGDPLAPVDELLGTGLVRWVEHLGLALVEPADAMVAAAVLGSLSQVRRADLHRRSAALVADPVARLRHLVAASPLPDPVLADELDALAVARAGTGEWAAVAQLLASAARMTPDTLLREERLARAFDALVGSGDTLGAAAAVAEVESLRETPLRNAALGYLAIVRGRPAEAENRLGRAWDLVHPDRDPEVAALVCHRWVLHSLARCRGEDLVGWADRAIALAARGSPAAVETAAIRGLGVAGTGRGAQALAQYAALAEEVGHGAQAQRVAMGRGWTALSLDEVDVARENLSSATSTDFLGGSTRISLWAHAWLARAHFVSGEWDDALRAADQGELLAERTGMRLIEPLLAWTRAQVHALRGDWPLADRAVRDADVGPRDYEIMRVAGALARASVAEARADYAAVLRALDPLRQPWAGGSVDEPGAWPWPDVYANALAVEGRYDDADAFLRPHEELADVRGHRSAQVRLGYARGRLLGGTGDLAAARAAFQRSADLLEDLPLPYDRARVHFAWGQTPRRAGKRREADPLLRTARDLYAGLGATTYVDRCDRELRAGGVHAGRPVPAGRDVAALTPQEELVADLVSRGMTNREVGTELFVSTKTVQYHLTRIYAKLGIRSRGELAAQRAPGSGP</sequence>
<dbReference type="SUPFAM" id="SSF48452">
    <property type="entry name" value="TPR-like"/>
    <property type="match status" value="1"/>
</dbReference>
<protein>
    <submittedName>
        <fullName evidence="3">Helix-turn-helix transcriptional regulator</fullName>
    </submittedName>
</protein>
<keyword evidence="4" id="KW-1185">Reference proteome</keyword>
<proteinExistence type="predicted"/>
<dbReference type="Gene3D" id="3.40.50.300">
    <property type="entry name" value="P-loop containing nucleotide triphosphate hydrolases"/>
    <property type="match status" value="1"/>
</dbReference>
<feature type="domain" description="HTH luxR-type" evidence="2">
    <location>
        <begin position="827"/>
        <end position="893"/>
    </location>
</feature>
<dbReference type="Pfam" id="PF00196">
    <property type="entry name" value="GerE"/>
    <property type="match status" value="1"/>
</dbReference>
<dbReference type="SMART" id="SM00421">
    <property type="entry name" value="HTH_LUXR"/>
    <property type="match status" value="1"/>
</dbReference>
<dbReference type="GO" id="GO:0003677">
    <property type="term" value="F:DNA binding"/>
    <property type="evidence" value="ECO:0007669"/>
    <property type="project" value="UniProtKB-KW"/>
</dbReference>
<dbReference type="Proteomes" id="UP000293291">
    <property type="component" value="Unassembled WGS sequence"/>
</dbReference>
<dbReference type="InterPro" id="IPR016032">
    <property type="entry name" value="Sig_transdc_resp-reg_C-effctor"/>
</dbReference>
<dbReference type="PANTHER" id="PTHR43214">
    <property type="entry name" value="TWO-COMPONENT RESPONSE REGULATOR"/>
    <property type="match status" value="1"/>
</dbReference>
<dbReference type="Pfam" id="PF13191">
    <property type="entry name" value="AAA_16"/>
    <property type="match status" value="1"/>
</dbReference>
<dbReference type="AlphaFoldDB" id="A0A4Q2SAV7"/>
<reference evidence="3 4" key="1">
    <citation type="submission" date="2019-01" db="EMBL/GenBank/DDBJ databases">
        <title>Novel species of Nocardioides.</title>
        <authorList>
            <person name="Liu Q."/>
            <person name="Xin Y.-H."/>
        </authorList>
    </citation>
    <scope>NUCLEOTIDE SEQUENCE [LARGE SCALE GENOMIC DNA]</scope>
    <source>
        <strain evidence="3 4">CGMCC 4.6875</strain>
    </source>
</reference>
<name>A0A4Q2SAV7_9ACTN</name>
<dbReference type="PROSITE" id="PS00622">
    <property type="entry name" value="HTH_LUXR_1"/>
    <property type="match status" value="1"/>
</dbReference>
<dbReference type="PRINTS" id="PR00038">
    <property type="entry name" value="HTHLUXR"/>
</dbReference>
<organism evidence="3 4">
    <name type="scientific">Nocardioides ganghwensis</name>
    <dbReference type="NCBI Taxonomy" id="252230"/>
    <lineage>
        <taxon>Bacteria</taxon>
        <taxon>Bacillati</taxon>
        <taxon>Actinomycetota</taxon>
        <taxon>Actinomycetes</taxon>
        <taxon>Propionibacteriales</taxon>
        <taxon>Nocardioidaceae</taxon>
        <taxon>Nocardioides</taxon>
    </lineage>
</organism>
<keyword evidence="1" id="KW-0238">DNA-binding</keyword>
<dbReference type="InterPro" id="IPR027417">
    <property type="entry name" value="P-loop_NTPase"/>
</dbReference>
<dbReference type="SUPFAM" id="SSF52540">
    <property type="entry name" value="P-loop containing nucleoside triphosphate hydrolases"/>
    <property type="match status" value="1"/>
</dbReference>
<dbReference type="Gene3D" id="1.10.10.10">
    <property type="entry name" value="Winged helix-like DNA-binding domain superfamily/Winged helix DNA-binding domain"/>
    <property type="match status" value="1"/>
</dbReference>
<evidence type="ECO:0000259" key="2">
    <source>
        <dbReference type="PROSITE" id="PS50043"/>
    </source>
</evidence>
<dbReference type="OrthoDB" id="134933at2"/>
<dbReference type="EMBL" id="SDWU01000025">
    <property type="protein sequence ID" value="RYB98145.1"/>
    <property type="molecule type" value="Genomic_DNA"/>
</dbReference>
<comment type="caution">
    <text evidence="3">The sequence shown here is derived from an EMBL/GenBank/DDBJ whole genome shotgun (WGS) entry which is preliminary data.</text>
</comment>
<dbReference type="InterPro" id="IPR011990">
    <property type="entry name" value="TPR-like_helical_dom_sf"/>
</dbReference>
<dbReference type="InterPro" id="IPR041664">
    <property type="entry name" value="AAA_16"/>
</dbReference>
<evidence type="ECO:0000313" key="4">
    <source>
        <dbReference type="Proteomes" id="UP000293291"/>
    </source>
</evidence>
<evidence type="ECO:0000313" key="3">
    <source>
        <dbReference type="EMBL" id="RYB98145.1"/>
    </source>
</evidence>
<accession>A0A4Q2SAV7</accession>
<gene>
    <name evidence="3" type="ORF">EUA07_18830</name>
</gene>
<dbReference type="PANTHER" id="PTHR43214:SF43">
    <property type="entry name" value="TWO-COMPONENT RESPONSE REGULATOR"/>
    <property type="match status" value="1"/>
</dbReference>
<dbReference type="PROSITE" id="PS50043">
    <property type="entry name" value="HTH_LUXR_2"/>
    <property type="match status" value="1"/>
</dbReference>
<dbReference type="Gene3D" id="1.25.40.10">
    <property type="entry name" value="Tetratricopeptide repeat domain"/>
    <property type="match status" value="1"/>
</dbReference>